<dbReference type="AlphaFoldDB" id="A0A4S4EHC2"/>
<comment type="subcellular location">
    <subcellularLocation>
        <location evidence="1 6">Endoplasmic reticulum membrane</location>
        <topology evidence="1 6">Multi-pass membrane protein</topology>
    </subcellularLocation>
</comment>
<evidence type="ECO:0000313" key="8">
    <source>
        <dbReference type="EMBL" id="THG15873.1"/>
    </source>
</evidence>
<dbReference type="InterPro" id="IPR045064">
    <property type="entry name" value="Reticulon-like"/>
</dbReference>
<dbReference type="InterPro" id="IPR003388">
    <property type="entry name" value="Reticulon"/>
</dbReference>
<evidence type="ECO:0000256" key="5">
    <source>
        <dbReference type="ARBA" id="ARBA00023136"/>
    </source>
</evidence>
<feature type="transmembrane region" description="Helical" evidence="6">
    <location>
        <begin position="183"/>
        <end position="201"/>
    </location>
</feature>
<keyword evidence="9" id="KW-1185">Reference proteome</keyword>
<keyword evidence="3 6" id="KW-0256">Endoplasmic reticulum</keyword>
<evidence type="ECO:0000259" key="7">
    <source>
        <dbReference type="PROSITE" id="PS50845"/>
    </source>
</evidence>
<dbReference type="PROSITE" id="PS50845">
    <property type="entry name" value="RETICULON"/>
    <property type="match status" value="1"/>
</dbReference>
<evidence type="ECO:0000256" key="1">
    <source>
        <dbReference type="ARBA" id="ARBA00004477"/>
    </source>
</evidence>
<evidence type="ECO:0000256" key="6">
    <source>
        <dbReference type="RuleBase" id="RU363132"/>
    </source>
</evidence>
<feature type="domain" description="Reticulon" evidence="7">
    <location>
        <begin position="151"/>
        <end position="336"/>
    </location>
</feature>
<keyword evidence="2 6" id="KW-0812">Transmembrane</keyword>
<sequence length="336" mass="37675">MGVNHSLCWNEYSQMSAPGPDPEETSNDFMFSCFIDQPPVKQSNRSLNSNRFSKCSFAVNSMDNIQDLCDEEVDGDGRNYTCSASSTSGASHFRLIGRQTTVHQMMGGGTVAVNVRLVGSCLSGHMRSPAYPCRLFRGSCLTDTWFILLLAADVILWKRRRVSCGIIVVATVAWFLLERSGLSFLSICSDVLLILIALPFLRANYASFRNKPIQTLPELVLSEEMVTNAAASFRVKINYALLMAHDITIGKDFRLFFKVVVCLWLLSVIGSVISFLTLAYIGIILFVTVPALYNKYQDHVDRFAGLIHRQFSNHYKIVDENVISRFPRSFSKDKDS</sequence>
<evidence type="ECO:0000313" key="9">
    <source>
        <dbReference type="Proteomes" id="UP000306102"/>
    </source>
</evidence>
<dbReference type="Proteomes" id="UP000306102">
    <property type="component" value="Unassembled WGS sequence"/>
</dbReference>
<organism evidence="8 9">
    <name type="scientific">Camellia sinensis var. sinensis</name>
    <name type="common">China tea</name>
    <dbReference type="NCBI Taxonomy" id="542762"/>
    <lineage>
        <taxon>Eukaryota</taxon>
        <taxon>Viridiplantae</taxon>
        <taxon>Streptophyta</taxon>
        <taxon>Embryophyta</taxon>
        <taxon>Tracheophyta</taxon>
        <taxon>Spermatophyta</taxon>
        <taxon>Magnoliopsida</taxon>
        <taxon>eudicotyledons</taxon>
        <taxon>Gunneridae</taxon>
        <taxon>Pentapetalae</taxon>
        <taxon>asterids</taxon>
        <taxon>Ericales</taxon>
        <taxon>Theaceae</taxon>
        <taxon>Camellia</taxon>
    </lineage>
</organism>
<accession>A0A4S4EHC2</accession>
<name>A0A4S4EHC2_CAMSN</name>
<comment type="caution">
    <text evidence="8">The sequence shown here is derived from an EMBL/GenBank/DDBJ whole genome shotgun (WGS) entry which is preliminary data.</text>
</comment>
<evidence type="ECO:0000256" key="2">
    <source>
        <dbReference type="ARBA" id="ARBA00022692"/>
    </source>
</evidence>
<dbReference type="Pfam" id="PF02453">
    <property type="entry name" value="Reticulon"/>
    <property type="match status" value="1"/>
</dbReference>
<feature type="transmembrane region" description="Helical" evidence="6">
    <location>
        <begin position="162"/>
        <end position="177"/>
    </location>
</feature>
<dbReference type="GO" id="GO:0005789">
    <property type="term" value="C:endoplasmic reticulum membrane"/>
    <property type="evidence" value="ECO:0007669"/>
    <property type="project" value="UniProtKB-SubCell"/>
</dbReference>
<gene>
    <name evidence="8" type="ORF">TEA_018612</name>
</gene>
<dbReference type="PANTHER" id="PTHR10994:SF67">
    <property type="entry name" value="RETICULON-LIKE PROTEIN B16"/>
    <property type="match status" value="1"/>
</dbReference>
<feature type="transmembrane region" description="Helical" evidence="6">
    <location>
        <begin position="260"/>
        <end position="293"/>
    </location>
</feature>
<keyword evidence="4 6" id="KW-1133">Transmembrane helix</keyword>
<keyword evidence="5 6" id="KW-0472">Membrane</keyword>
<evidence type="ECO:0000256" key="4">
    <source>
        <dbReference type="ARBA" id="ARBA00022989"/>
    </source>
</evidence>
<reference evidence="8 9" key="1">
    <citation type="journal article" date="2018" name="Proc. Natl. Acad. Sci. U.S.A.">
        <title>Draft genome sequence of Camellia sinensis var. sinensis provides insights into the evolution of the tea genome and tea quality.</title>
        <authorList>
            <person name="Wei C."/>
            <person name="Yang H."/>
            <person name="Wang S."/>
            <person name="Zhao J."/>
            <person name="Liu C."/>
            <person name="Gao L."/>
            <person name="Xia E."/>
            <person name="Lu Y."/>
            <person name="Tai Y."/>
            <person name="She G."/>
            <person name="Sun J."/>
            <person name="Cao H."/>
            <person name="Tong W."/>
            <person name="Gao Q."/>
            <person name="Li Y."/>
            <person name="Deng W."/>
            <person name="Jiang X."/>
            <person name="Wang W."/>
            <person name="Chen Q."/>
            <person name="Zhang S."/>
            <person name="Li H."/>
            <person name="Wu J."/>
            <person name="Wang P."/>
            <person name="Li P."/>
            <person name="Shi C."/>
            <person name="Zheng F."/>
            <person name="Jian J."/>
            <person name="Huang B."/>
            <person name="Shan D."/>
            <person name="Shi M."/>
            <person name="Fang C."/>
            <person name="Yue Y."/>
            <person name="Li F."/>
            <person name="Li D."/>
            <person name="Wei S."/>
            <person name="Han B."/>
            <person name="Jiang C."/>
            <person name="Yin Y."/>
            <person name="Xia T."/>
            <person name="Zhang Z."/>
            <person name="Bennetzen J.L."/>
            <person name="Zhao S."/>
            <person name="Wan X."/>
        </authorList>
    </citation>
    <scope>NUCLEOTIDE SEQUENCE [LARGE SCALE GENOMIC DNA]</scope>
    <source>
        <strain evidence="9">cv. Shuchazao</strain>
        <tissue evidence="8">Leaf</tissue>
    </source>
</reference>
<proteinExistence type="predicted"/>
<dbReference type="PANTHER" id="PTHR10994">
    <property type="entry name" value="RETICULON"/>
    <property type="match status" value="1"/>
</dbReference>
<evidence type="ECO:0000256" key="3">
    <source>
        <dbReference type="ARBA" id="ARBA00022824"/>
    </source>
</evidence>
<protein>
    <recommendedName>
        <fullName evidence="6">Reticulon-like protein</fullName>
    </recommendedName>
</protein>
<dbReference type="EMBL" id="SDRB02004411">
    <property type="protein sequence ID" value="THG15873.1"/>
    <property type="molecule type" value="Genomic_DNA"/>
</dbReference>
<dbReference type="GO" id="GO:0009617">
    <property type="term" value="P:response to bacterium"/>
    <property type="evidence" value="ECO:0007669"/>
    <property type="project" value="InterPro"/>
</dbReference>